<accession>A0A443SKD1</accession>
<dbReference type="GO" id="GO:0005929">
    <property type="term" value="C:cilium"/>
    <property type="evidence" value="ECO:0007669"/>
    <property type="project" value="TreeGrafter"/>
</dbReference>
<evidence type="ECO:0000256" key="1">
    <source>
        <dbReference type="SAM" id="MobiDB-lite"/>
    </source>
</evidence>
<feature type="region of interest" description="Disordered" evidence="1">
    <location>
        <begin position="339"/>
        <end position="360"/>
    </location>
</feature>
<reference evidence="2 3" key="1">
    <citation type="journal article" date="2018" name="Gigascience">
        <title>Genomes of trombidid mites reveal novel predicted allergens and laterally-transferred genes associated with secondary metabolism.</title>
        <authorList>
            <person name="Dong X."/>
            <person name="Chaisiri K."/>
            <person name="Xia D."/>
            <person name="Armstrong S.D."/>
            <person name="Fang Y."/>
            <person name="Donnelly M.J."/>
            <person name="Kadowaki T."/>
            <person name="McGarry J.W."/>
            <person name="Darby A.C."/>
            <person name="Makepeace B.L."/>
        </authorList>
    </citation>
    <scope>NUCLEOTIDE SEQUENCE [LARGE SCALE GENOMIC DNA]</scope>
    <source>
        <strain evidence="2">UoL-UT</strain>
    </source>
</reference>
<proteinExistence type="predicted"/>
<dbReference type="PANTHER" id="PTHR21974">
    <property type="entry name" value="RE15880P"/>
    <property type="match status" value="1"/>
</dbReference>
<gene>
    <name evidence="2" type="ORF">B4U80_00203</name>
</gene>
<evidence type="ECO:0000313" key="3">
    <source>
        <dbReference type="Proteomes" id="UP000288716"/>
    </source>
</evidence>
<name>A0A443SKD1_9ACAR</name>
<keyword evidence="3" id="KW-1185">Reference proteome</keyword>
<dbReference type="AlphaFoldDB" id="A0A443SKD1"/>
<dbReference type="PANTHER" id="PTHR21974:SF2">
    <property type="entry name" value="RE15880P"/>
    <property type="match status" value="1"/>
</dbReference>
<dbReference type="VEuPathDB" id="VectorBase:LDEU004103"/>
<dbReference type="EMBL" id="NCKV01001670">
    <property type="protein sequence ID" value="RWS27935.1"/>
    <property type="molecule type" value="Genomic_DNA"/>
</dbReference>
<sequence>MINKLKLEIEKLSHEADQLRLLYTKRDKILDLVFEGQYGSDLENKLERELDWLTEQRHQVDQANFRWKQAQLHTKDACRLLSEAIKNWKTLIDISERDSEKRYICTNQVRNKLVESIQNLQIAQNYLPNISFPYCNSDEVQTLEKAISYIFTDMQTQDRFQHALSCYETTLKRTAALRQWLEQVLNSTIARDLYEISEDCKVKSAELRAERIRLIKQRVKDTTGKDIDSIGEMSLEMRDSGVDSELEESLADEQLARLFDSRDGRRTTSLTPNPTKTPFYLPTPLPSGDLAPIPSNEQIFGKIQEVRNRHRQEILDFQRAQKMNQIRMMQGLKSKLAERRHRRSRMEMHNRELQALSETP</sequence>
<dbReference type="OrthoDB" id="6432391at2759"/>
<organism evidence="2 3">
    <name type="scientific">Leptotrombidium deliense</name>
    <dbReference type="NCBI Taxonomy" id="299467"/>
    <lineage>
        <taxon>Eukaryota</taxon>
        <taxon>Metazoa</taxon>
        <taxon>Ecdysozoa</taxon>
        <taxon>Arthropoda</taxon>
        <taxon>Chelicerata</taxon>
        <taxon>Arachnida</taxon>
        <taxon>Acari</taxon>
        <taxon>Acariformes</taxon>
        <taxon>Trombidiformes</taxon>
        <taxon>Prostigmata</taxon>
        <taxon>Anystina</taxon>
        <taxon>Parasitengona</taxon>
        <taxon>Trombiculoidea</taxon>
        <taxon>Trombiculidae</taxon>
        <taxon>Leptotrombidium</taxon>
    </lineage>
</organism>
<comment type="caution">
    <text evidence="2">The sequence shown here is derived from an EMBL/GenBank/DDBJ whole genome shotgun (WGS) entry which is preliminary data.</text>
</comment>
<evidence type="ECO:0000313" key="2">
    <source>
        <dbReference type="EMBL" id="RWS27935.1"/>
    </source>
</evidence>
<dbReference type="Proteomes" id="UP000288716">
    <property type="component" value="Unassembled WGS sequence"/>
</dbReference>
<protein>
    <submittedName>
        <fullName evidence="2">Uncharacterized protein</fullName>
    </submittedName>
</protein>